<comment type="caution">
    <text evidence="2">The sequence shown here is derived from an EMBL/GenBank/DDBJ whole genome shotgun (WGS) entry which is preliminary data.</text>
</comment>
<sequence>MEQYPAQLAEQDKQVIDQLLDAVTRAKFASNDYALNGDLVMAALKVSGRLQIARAELEDQHNKGRSPLCARCQNGPAICECATDGPKIRVKAEAYEHRIYELEVAFMMELDGTPESAAAKERMERVTASYYRYYPGRPLNPKPKPSQQPNVASASFGPPAKKPRKPYTKRPA</sequence>
<feature type="compositionally biased region" description="Basic residues" evidence="1">
    <location>
        <begin position="161"/>
        <end position="172"/>
    </location>
</feature>
<name>A0A7Y7U8E0_9BACT</name>
<dbReference type="EMBL" id="JABKAU010000075">
    <property type="protein sequence ID" value="NVO33480.1"/>
    <property type="molecule type" value="Genomic_DNA"/>
</dbReference>
<evidence type="ECO:0000256" key="1">
    <source>
        <dbReference type="SAM" id="MobiDB-lite"/>
    </source>
</evidence>
<dbReference type="Proteomes" id="UP000565521">
    <property type="component" value="Unassembled WGS sequence"/>
</dbReference>
<evidence type="ECO:0000313" key="3">
    <source>
        <dbReference type="Proteomes" id="UP000565521"/>
    </source>
</evidence>
<accession>A0A7Y7U8E0</accession>
<dbReference type="RefSeq" id="WP_176910286.1">
    <property type="nucleotide sequence ID" value="NZ_JABKAU010000075.1"/>
</dbReference>
<evidence type="ECO:0000313" key="2">
    <source>
        <dbReference type="EMBL" id="NVO33480.1"/>
    </source>
</evidence>
<protein>
    <submittedName>
        <fullName evidence="2">Uncharacterized protein</fullName>
    </submittedName>
</protein>
<keyword evidence="3" id="KW-1185">Reference proteome</keyword>
<gene>
    <name evidence="2" type="ORF">HW554_19950</name>
</gene>
<feature type="region of interest" description="Disordered" evidence="1">
    <location>
        <begin position="137"/>
        <end position="172"/>
    </location>
</feature>
<proteinExistence type="predicted"/>
<dbReference type="AlphaFoldDB" id="A0A7Y7U8E0"/>
<organism evidence="2 3">
    <name type="scientific">Hymenobacter lapidiphilus</name>
    <dbReference type="NCBI Taxonomy" id="2608003"/>
    <lineage>
        <taxon>Bacteria</taxon>
        <taxon>Pseudomonadati</taxon>
        <taxon>Bacteroidota</taxon>
        <taxon>Cytophagia</taxon>
        <taxon>Cytophagales</taxon>
        <taxon>Hymenobacteraceae</taxon>
        <taxon>Hymenobacter</taxon>
    </lineage>
</organism>
<reference evidence="2 3" key="1">
    <citation type="submission" date="2020-05" db="EMBL/GenBank/DDBJ databases">
        <title>Hymenobacter terrestris sp. nov. and Hymenobacter lapidiphilus sp. nov., isolated from regoliths in Antarctica.</title>
        <authorList>
            <person name="Sedlacek I."/>
            <person name="Pantucek R."/>
            <person name="Zeman M."/>
            <person name="Holochova P."/>
            <person name="Kralova S."/>
            <person name="Stankova E."/>
            <person name="Sedo O."/>
            <person name="Micenkova L."/>
            <person name="Svec P."/>
            <person name="Gupta V."/>
            <person name="Sood U."/>
            <person name="Korpole U.S."/>
            <person name="Lal R."/>
        </authorList>
    </citation>
    <scope>NUCLEOTIDE SEQUENCE [LARGE SCALE GENOMIC DNA]</scope>
    <source>
        <strain evidence="2 3">P5342</strain>
    </source>
</reference>